<dbReference type="InterPro" id="IPR016162">
    <property type="entry name" value="Ald_DH_N"/>
</dbReference>
<organism evidence="8 9">
    <name type="scientific">Coniosporium apollinis</name>
    <dbReference type="NCBI Taxonomy" id="61459"/>
    <lineage>
        <taxon>Eukaryota</taxon>
        <taxon>Fungi</taxon>
        <taxon>Dikarya</taxon>
        <taxon>Ascomycota</taxon>
        <taxon>Pezizomycotina</taxon>
        <taxon>Dothideomycetes</taxon>
        <taxon>Dothideomycetes incertae sedis</taxon>
        <taxon>Coniosporium</taxon>
    </lineage>
</organism>
<evidence type="ECO:0000256" key="4">
    <source>
        <dbReference type="ARBA" id="ARBA00049194"/>
    </source>
</evidence>
<accession>A0ABQ9P0N2</accession>
<dbReference type="PROSITE" id="PS00687">
    <property type="entry name" value="ALDEHYDE_DEHYDR_GLU"/>
    <property type="match status" value="1"/>
</dbReference>
<dbReference type="Gene3D" id="3.40.605.10">
    <property type="entry name" value="Aldehyde Dehydrogenase, Chain A, domain 1"/>
    <property type="match status" value="1"/>
</dbReference>
<dbReference type="InterPro" id="IPR016161">
    <property type="entry name" value="Ald_DH/histidinol_DH"/>
</dbReference>
<name>A0ABQ9P0N2_9PEZI</name>
<evidence type="ECO:0000256" key="5">
    <source>
        <dbReference type="PROSITE-ProRule" id="PRU10007"/>
    </source>
</evidence>
<sequence>MASQVPAHIENRLFINGEFVKSSNGKTFDLKSPYSHDVVAQIYEATEDDTNKAVAAAKAAFPAWRDLEPSERGAYIGKLGALVAAAHDELATLDALSMGRPVSSYFDGYFAASVFNHYAEAGYAAKGETSLNAKGFINLVLRQPIGVVGAIIPWNVPVIMFAHKVAPALAAGCTIVLKSSEKAPLSSLKLASLVKEAGFPPGVVNIVSGYGAPSGTTLSSHMDVRLINFTGSGATGRLVQIAAAKSNLKKVVLELGGKSPAIIFSDADIEQAAIETAASMRLLSGQACIANSRIYVQDSVVDKFKTAFTQHFSATQIGDPLGPATNHGPQADEIQFKRVMEYVKAGKQGLGSLSAGGKEVTMAGGNGFFIEPTIFTDVPEDAKTHKEEIFGPVVHINVFTTEVEVIAKANDSEYGLYASVFTRDVSRAMRMAKALESGTVAVNCTSPTMSHDMPFGGYKASGLGREGFGWSLDHYLETKSVLIRVKPE</sequence>
<dbReference type="Gene3D" id="3.40.309.10">
    <property type="entry name" value="Aldehyde Dehydrogenase, Chain A, domain 2"/>
    <property type="match status" value="1"/>
</dbReference>
<comment type="caution">
    <text evidence="8">The sequence shown here is derived from an EMBL/GenBank/DDBJ whole genome shotgun (WGS) entry which is preliminary data.</text>
</comment>
<comment type="similarity">
    <text evidence="1 6">Belongs to the aldehyde dehydrogenase family.</text>
</comment>
<feature type="domain" description="Aldehyde dehydrogenase" evidence="7">
    <location>
        <begin position="19"/>
        <end position="481"/>
    </location>
</feature>
<protein>
    <recommendedName>
        <fullName evidence="3">aldehyde dehydrogenase (NAD(+))</fullName>
        <ecNumber evidence="3">1.2.1.3</ecNumber>
    </recommendedName>
</protein>
<evidence type="ECO:0000256" key="2">
    <source>
        <dbReference type="ARBA" id="ARBA00023002"/>
    </source>
</evidence>
<evidence type="ECO:0000256" key="1">
    <source>
        <dbReference type="ARBA" id="ARBA00009986"/>
    </source>
</evidence>
<dbReference type="InterPro" id="IPR029510">
    <property type="entry name" value="Ald_DH_CS_GLU"/>
</dbReference>
<keyword evidence="9" id="KW-1185">Reference proteome</keyword>
<dbReference type="InterPro" id="IPR015590">
    <property type="entry name" value="Aldehyde_DH_dom"/>
</dbReference>
<evidence type="ECO:0000313" key="9">
    <source>
        <dbReference type="Proteomes" id="UP001172684"/>
    </source>
</evidence>
<dbReference type="InterPro" id="IPR016163">
    <property type="entry name" value="Ald_DH_C"/>
</dbReference>
<dbReference type="SUPFAM" id="SSF53720">
    <property type="entry name" value="ALDH-like"/>
    <property type="match status" value="1"/>
</dbReference>
<reference evidence="8" key="1">
    <citation type="submission" date="2022-10" db="EMBL/GenBank/DDBJ databases">
        <title>Culturing micro-colonial fungi from biological soil crusts in the Mojave desert and describing Neophaeococcomyces mojavensis, and introducing the new genera and species Taxawa tesnikishii.</title>
        <authorList>
            <person name="Kurbessoian T."/>
            <person name="Stajich J.E."/>
        </authorList>
    </citation>
    <scope>NUCLEOTIDE SEQUENCE</scope>
    <source>
        <strain evidence="8">TK_1</strain>
    </source>
</reference>
<evidence type="ECO:0000256" key="3">
    <source>
        <dbReference type="ARBA" id="ARBA00024226"/>
    </source>
</evidence>
<dbReference type="EC" id="1.2.1.3" evidence="3"/>
<keyword evidence="2 6" id="KW-0560">Oxidoreductase</keyword>
<evidence type="ECO:0000259" key="7">
    <source>
        <dbReference type="Pfam" id="PF00171"/>
    </source>
</evidence>
<dbReference type="EMBL" id="JAPDRL010000012">
    <property type="protein sequence ID" value="KAJ9667541.1"/>
    <property type="molecule type" value="Genomic_DNA"/>
</dbReference>
<comment type="catalytic activity">
    <reaction evidence="4">
        <text>an aldehyde + NAD(+) + H2O = a carboxylate + NADH + 2 H(+)</text>
        <dbReference type="Rhea" id="RHEA:16185"/>
        <dbReference type="ChEBI" id="CHEBI:15377"/>
        <dbReference type="ChEBI" id="CHEBI:15378"/>
        <dbReference type="ChEBI" id="CHEBI:17478"/>
        <dbReference type="ChEBI" id="CHEBI:29067"/>
        <dbReference type="ChEBI" id="CHEBI:57540"/>
        <dbReference type="ChEBI" id="CHEBI:57945"/>
        <dbReference type="EC" id="1.2.1.3"/>
    </reaction>
</comment>
<evidence type="ECO:0000313" key="8">
    <source>
        <dbReference type="EMBL" id="KAJ9667541.1"/>
    </source>
</evidence>
<gene>
    <name evidence="8" type="ORF">H2201_002410</name>
</gene>
<proteinExistence type="inferred from homology"/>
<dbReference type="Pfam" id="PF00171">
    <property type="entry name" value="Aldedh"/>
    <property type="match status" value="1"/>
</dbReference>
<feature type="active site" evidence="5">
    <location>
        <position position="254"/>
    </location>
</feature>
<evidence type="ECO:0000256" key="6">
    <source>
        <dbReference type="RuleBase" id="RU003345"/>
    </source>
</evidence>
<dbReference type="PANTHER" id="PTHR11699">
    <property type="entry name" value="ALDEHYDE DEHYDROGENASE-RELATED"/>
    <property type="match status" value="1"/>
</dbReference>
<dbReference type="Proteomes" id="UP001172684">
    <property type="component" value="Unassembled WGS sequence"/>
</dbReference>